<dbReference type="InterPro" id="IPR032455">
    <property type="entry name" value="Cadherin_C"/>
</dbReference>
<dbReference type="FunFam" id="2.60.40.60:FF:000001">
    <property type="entry name" value="Protocadherin alpha 2"/>
    <property type="match status" value="4"/>
</dbReference>
<keyword evidence="5" id="KW-0732">Signal</keyword>
<sequence>MGICGFEIALETIGCALKRQVQFFIIFVCVTDVAFGQVRYSVPEEMKKGSFVGNIAQDLGLDLKRLVTGNARVVIEGSSEYVELDMEKGQLIVKDRIDREQLCGQISPCSFSFEVILENPLKLYAVTVEIRDINDNAPVFPKNEIKLEISESAVPGARFLLDSAVDPDVGINSLQSYSLKPSDNFILKLHTRPDGSKDVEMVLQAPLDREKQDEFSLILTAVDGGDPQRSGTVKIHIVVLDANDNAPVFSQAVYKTTVIENALKGTLVTKVKAVDLDKGSYGEITYSFTQITDTVGGLFNLDPLTGEIQVAGEIDFEKGRLYEINIQARDHGGLTDSSKVIIEIMDVNDNAPVITLKSISSPIPEDSLPGTDIALISVQDIDSGNNGLVRLSINQKLPFKIKSTLRNYYTLVTETTLDREKLDQYNITITATDEGSPTLSSKQTIILEISDVNDNAPTFDQSVYMRYVMENNSPGLSIFSLQAMDSDLNQNARISYFLEENEINGTPVSSYISINSDSGIVYAVRSVDYEEIKDFQIHVKAQDGGSPPLSSNVTVNIFVQDQNDNAPQILYPVQTEGSLVAEMVPRSADVGYLVTKVVAVDVDSGQNAWLSYKLHKATDRTLFEVGLQNGEIRTLRQVVDKDAVKQRLVVLVEDNGQPSRSATVNVNVAVADSFPEVLSEFGDLTQDKDYNENLTFYLVVSLATVSFLFIVSIIVLLSVKFCKWRHSRMFYKSNGNLPVIPSSYYPPRYADAGGTGTLQHVYNYEVCLTTDSGKSEFKYIRPCSQSLVCVDPSGTETMLHEQKEKNVSEDTDLYKQIKWTVKWQVYVFIVCVSIANIVDGQVHYSIPEEMEKGSFVGNVAHDLGLDLKRLISGRARIVTEDSSQHIQLDVEKGILLVKEKIDREQLCGEISPCSFSFEVILENPMELFRITVEIVDVNDNAPTFAKNEIVLEISELAVPGARFLLESAVDPDVGVNTLQSYSLYPTDNFLLKVQTHSDGSKHVEMMLQTSLDREKQDELSLILTAVDGGDPQRSGTVKIHVIVLDANDNAPVFSQAVYKASVPENSLKGTLVLTVNAIDADKGLNEHVTFSFTHITDHISELFVLDTKNGELKVAGQIDYEKAKQYQINILARDHGGLTDTCKVIIDIIDVNDNAPTISLMSFSSTIPEDSPPGTTVAIINVKDLDSGNNGQVNCFVNQNIPFIIKSSLTNYYTLVTDSILDRERVSEYNITITATDEGSPSLSNNKTILIKISDVNDNAPTFDLEMYKAYVMENNSPGLSIFSVHAQDSDSNQNARITYFLEDADINVTPLASYISINSDSGILYAARSFDYEQIREFQIHVKAQDGGSPPLSSNVTVNIFVQDQNDNAPQILYPVQTEGSLVAEMVPRSADVGYLVTKVVAVDADSGQNAWLSYKLHKATDRTLFEVGLQDGEIRTLRQVVDKDAVKQRLVVLVEDNGQPSRSATVNVNVAVADSFPEVLSEFSDFTQDKDYNENVTFYLVLSLATVSFLFIVSVTVLLSLKFCKWRHSRLFYKSNGNLPAIPNSFYPPRYADAGGTGTLQHVYNYEVCLTTDSGKSEFKYIRPCSQSLVSVDPSAAETLLQVQKKKNLIESTDPLIQVRLEYNVIVSAIPLEITLKGSAMKWHILFSIVYICATQGVHGQIRYSIPEEMVKGSLIGNIVQDLGLNLKRLTSGRARVFTGDSSEYIELNVDKGILLVKERIDREQLCGQISPCSVSFQIVLDNPMELYRVTVEILDVNDNAPTFPKNEITLEISESSVAGAQFLLESAVDPDVGVNTIQSYTLKPTDHFNLQLQMQPDGSKYVEMVLQTPLDREKQHDLSLILTAIDGGDPQRSGTVKIHIIVLDANDNAPVFSQTIYKATVHENALKGTLVTAVSAADADEGSYGLVTYTFGHTIDSINDLFELDKHNGQIRVAGDIDFEKTKYYQMNIQAKDHGGLTHSCKVIIEIVDENDNTPVITLMSFSSPIPEDALPGTAVAMINVKDLDSGKNGEVLCSINQNIPFKIKSSSVDFYSLVTDNILDREMVSEYNITITATDEGAPSLSSNQTITLKISDVNDNEPTFDQESYTAYVMENNSPGLSVFSLQAKDADWDQNSRVSYFIKDTFIDVTPVSSYISINSDSGILYAVRSFDYEQIREFQIHVKARDGGSPPLSSNVTVNIFVQDQNDNAPQILYPVQNEGSLVAEMVPRSADVGYLVTKVVAVDADSGQNAWLSYKLHKATDRTLFEVGLQNGEIRTLRQVVDKDAVKQRLVVLVEDNGQPSRSATVNVNVAVADSFPEVLSEFSDFTQDKDYDENLTFYLVVSLATVSFLFIVSIIILLSVKFCKWRQSRLFYKSNGNLPVIPSSYYPPQYADVGGTGTLRHVYNYEVCLTTDSGKSKFKYIRPCSQSLVSVDPNATETMLHVQKEKYVTEEKDIYTQAQDGGSPSLSSNVTVNIFVQDQNDNAPQILYPVQTGGSLVAEMVPRSADVGYLVTKVVAVDADSGQNAWLSYKLHKATDRTLFEVGLQNGEIRTLRQVVDKDAMKQRLVVLVEDNGQPSRSATVNVNVAVADSFPEVLSELSDVTEDKNYNDSLTFYLVVSLVSVSFLFIVSIIILLSVKFCKWRQSRLFYKSNGNLPVIPSSYYPPQYADVGGTGTLRHMYNYEVCLTTDSGKSEFKYIRPCSQSLVSVEPNATETMLHVQKEKNVTPDTDIYTQVSLCWTLKWQVQFFLLCVFATDVVYGQIRYTIPEEMKKGSFVGNVAQDLGLDLKRLASGRARIFTRSSTEYMDLNVDKGQLVVKERIDRERLCEQASPCSLSFEIILENPMELFRVTVEIIDINDNAPTFPKNEVTLQIIESALPGARFLLESAVDPDVGVNTLQSYSLKPSDHFILKTHSRPDGSKYVEMMLQIPLDREKQEHHSLILTAVDGGDPQRSGTVNIHVVVLDANDNAPVFSQSVYKATVLENALKGTIVTTVNAFDADTGSNAEVSYSFSHTTRSISELFALDPNTGEIKVIGQLDFEKAKMYEINIQATDHGGLTDSGKVIIEIIDINDNVPSVTMMSFSSPIPEDSLPGTVIAMINVEDLDSGKNGQVRCSIDRNLPFKIKSSLTNYYSLVTGSILDRETVSEYNITITATDEGEPPLSSNLTIQLAISDVNDNAPKFDQDVYTAYVMENNSPGVSIFSLQAKDSDWSQNARISYFLEEKQINMTPVSSYISINSDSGIIYAVRSFDYEQIRDFQIHVKAQDGGSPPLSSNVTVNIFVQDQNDNAPQILYPVQTEGSLVAEMVPRTADVGYLVTKVVAVDADSGQNAWLSYKLHKATDRTLFDVGLQNGEIRTLRQVVDKDAVKQRLLVLVEDNGQPSRSATVNVNVAVADSFPEVLSEFSDVSQDKNYNENLTFYLVVSLATVSFLFIVSIIILLSVKFCKWRKSRLFYKSNGNLPAIPYYPPQYADVGGQEHFDMCTITRCV</sequence>
<dbReference type="SUPFAM" id="SSF49313">
    <property type="entry name" value="Cadherin-like"/>
    <property type="match status" value="25"/>
</dbReference>
<evidence type="ECO:0000259" key="14">
    <source>
        <dbReference type="PROSITE" id="PS50268"/>
    </source>
</evidence>
<dbReference type="Proteomes" id="UP001230051">
    <property type="component" value="Unassembled WGS sequence"/>
</dbReference>
<feature type="transmembrane region" description="Helical" evidence="13">
    <location>
        <begin position="694"/>
        <end position="719"/>
    </location>
</feature>
<dbReference type="FunFam" id="2.60.40.60:FF:000007">
    <property type="entry name" value="Protocadherin alpha 2"/>
    <property type="match status" value="3"/>
</dbReference>
<dbReference type="PROSITE" id="PS50268">
    <property type="entry name" value="CADHERIN_2"/>
    <property type="match status" value="26"/>
</dbReference>
<dbReference type="PROSITE" id="PS00232">
    <property type="entry name" value="CADHERIN_1"/>
    <property type="match status" value="12"/>
</dbReference>
<feature type="domain" description="Cadherin" evidence="14">
    <location>
        <begin position="2736"/>
        <end position="2848"/>
    </location>
</feature>
<protein>
    <recommendedName>
        <fullName evidence="14">Cadherin domain-containing protein</fullName>
    </recommendedName>
</protein>
<feature type="domain" description="Cadherin" evidence="14">
    <location>
        <begin position="1661"/>
        <end position="1766"/>
    </location>
</feature>
<evidence type="ECO:0000256" key="6">
    <source>
        <dbReference type="ARBA" id="ARBA00022737"/>
    </source>
</evidence>
<feature type="transmembrane region" description="Helical" evidence="13">
    <location>
        <begin position="2598"/>
        <end position="2621"/>
    </location>
</feature>
<keyword evidence="16" id="KW-1185">Reference proteome</keyword>
<name>A0AAD8CZ36_ACIOX</name>
<dbReference type="CDD" id="cd11304">
    <property type="entry name" value="Cadherin_repeat"/>
    <property type="match status" value="26"/>
</dbReference>
<dbReference type="Gene3D" id="2.60.40.60">
    <property type="entry name" value="Cadherins"/>
    <property type="match status" value="26"/>
</dbReference>
<dbReference type="GO" id="GO:0005509">
    <property type="term" value="F:calcium ion binding"/>
    <property type="evidence" value="ECO:0007669"/>
    <property type="project" value="UniProtKB-UniRule"/>
</dbReference>
<feature type="domain" description="Cadherin" evidence="14">
    <location>
        <begin position="3292"/>
        <end position="3389"/>
    </location>
</feature>
<feature type="domain" description="Cadherin" evidence="14">
    <location>
        <begin position="355"/>
        <end position="459"/>
    </location>
</feature>
<evidence type="ECO:0000256" key="2">
    <source>
        <dbReference type="ARBA" id="ARBA00004251"/>
    </source>
</evidence>
<keyword evidence="11" id="KW-0325">Glycoprotein</keyword>
<dbReference type="FunFam" id="2.60.40.60:FF:000006">
    <property type="entry name" value="Protocadherin alpha 2"/>
    <property type="match status" value="4"/>
</dbReference>
<keyword evidence="7 12" id="KW-0106">Calcium</keyword>
<dbReference type="InterPro" id="IPR002126">
    <property type="entry name" value="Cadherin-like_dom"/>
</dbReference>
<feature type="transmembrane region" description="Helical" evidence="13">
    <location>
        <begin position="3402"/>
        <end position="3427"/>
    </location>
</feature>
<organism evidence="15 16">
    <name type="scientific">Acipenser oxyrinchus oxyrinchus</name>
    <dbReference type="NCBI Taxonomy" id="40147"/>
    <lineage>
        <taxon>Eukaryota</taxon>
        <taxon>Metazoa</taxon>
        <taxon>Chordata</taxon>
        <taxon>Craniata</taxon>
        <taxon>Vertebrata</taxon>
        <taxon>Euteleostomi</taxon>
        <taxon>Actinopterygii</taxon>
        <taxon>Chondrostei</taxon>
        <taxon>Acipenseriformes</taxon>
        <taxon>Acipenseridae</taxon>
        <taxon>Acipenser</taxon>
    </lineage>
</organism>
<feature type="domain" description="Cadherin" evidence="14">
    <location>
        <begin position="2486"/>
        <end position="2574"/>
    </location>
</feature>
<feature type="domain" description="Cadherin" evidence="14">
    <location>
        <begin position="2210"/>
        <end position="2307"/>
    </location>
</feature>
<evidence type="ECO:0000256" key="12">
    <source>
        <dbReference type="PROSITE-ProRule" id="PRU00043"/>
    </source>
</evidence>
<feature type="domain" description="Cadherin" evidence="14">
    <location>
        <begin position="460"/>
        <end position="569"/>
    </location>
</feature>
<feature type="domain" description="Cadherin" evidence="14">
    <location>
        <begin position="1388"/>
        <end position="1485"/>
    </location>
</feature>
<dbReference type="GO" id="GO:0007156">
    <property type="term" value="P:homophilic cell adhesion via plasma membrane adhesion molecules"/>
    <property type="evidence" value="ECO:0007669"/>
    <property type="project" value="InterPro"/>
</dbReference>
<evidence type="ECO:0000256" key="3">
    <source>
        <dbReference type="ARBA" id="ARBA00022475"/>
    </source>
</evidence>
<feature type="transmembrane region" description="Helical" evidence="13">
    <location>
        <begin position="825"/>
        <end position="844"/>
    </location>
</feature>
<evidence type="ECO:0000256" key="13">
    <source>
        <dbReference type="SAM" id="Phobius"/>
    </source>
</evidence>
<feature type="domain" description="Cadherin" evidence="14">
    <location>
        <begin position="2958"/>
        <end position="3062"/>
    </location>
</feature>
<evidence type="ECO:0000313" key="16">
    <source>
        <dbReference type="Proteomes" id="UP001230051"/>
    </source>
</evidence>
<comment type="caution">
    <text evidence="15">The sequence shown here is derived from an EMBL/GenBank/DDBJ whole genome shotgun (WGS) entry which is preliminary data.</text>
</comment>
<dbReference type="FunFam" id="2.60.40.60:FF:000002">
    <property type="entry name" value="Protocadherin alpha 2"/>
    <property type="match status" value="4"/>
</dbReference>
<evidence type="ECO:0000256" key="5">
    <source>
        <dbReference type="ARBA" id="ARBA00022729"/>
    </source>
</evidence>
<keyword evidence="8" id="KW-0130">Cell adhesion</keyword>
<feature type="domain" description="Cadherin" evidence="14">
    <location>
        <begin position="945"/>
        <end position="1053"/>
    </location>
</feature>
<feature type="transmembrane region" description="Helical" evidence="13">
    <location>
        <begin position="1500"/>
        <end position="1523"/>
    </location>
</feature>
<keyword evidence="10 13" id="KW-0472">Membrane</keyword>
<feature type="domain" description="Cadherin" evidence="14">
    <location>
        <begin position="2427"/>
        <end position="2471"/>
    </location>
</feature>
<evidence type="ECO:0000256" key="1">
    <source>
        <dbReference type="ARBA" id="ARBA00003436"/>
    </source>
</evidence>
<feature type="domain" description="Cadherin" evidence="14">
    <location>
        <begin position="2086"/>
        <end position="2195"/>
    </location>
</feature>
<dbReference type="PANTHER" id="PTHR24028:SF296">
    <property type="entry name" value="PROTOCADHERIN 1 GAMMA 11 PRECURSOR-RELATED"/>
    <property type="match status" value="1"/>
</dbReference>
<dbReference type="InterPro" id="IPR050174">
    <property type="entry name" value="Protocadherin/Cadherin-CA"/>
</dbReference>
<feature type="domain" description="Cadherin" evidence="14">
    <location>
        <begin position="584"/>
        <end position="681"/>
    </location>
</feature>
<feature type="domain" description="Cadherin" evidence="14">
    <location>
        <begin position="1054"/>
        <end position="1158"/>
    </location>
</feature>
<feature type="transmembrane region" description="Helical" evidence="13">
    <location>
        <begin position="2320"/>
        <end position="2345"/>
    </location>
</feature>
<dbReference type="FunFam" id="2.60.40.60:FF:000004">
    <property type="entry name" value="Protocadherin 1 gamma 2"/>
    <property type="match status" value="5"/>
</dbReference>
<feature type="domain" description="Cadherin" evidence="14">
    <location>
        <begin position="888"/>
        <end position="944"/>
    </location>
</feature>
<evidence type="ECO:0000256" key="4">
    <source>
        <dbReference type="ARBA" id="ARBA00022692"/>
    </source>
</evidence>
<keyword evidence="4 13" id="KW-0812">Transmembrane</keyword>
<feature type="domain" description="Cadherin" evidence="14">
    <location>
        <begin position="1264"/>
        <end position="1373"/>
    </location>
</feature>
<feature type="domain" description="Cadherin" evidence="14">
    <location>
        <begin position="1767"/>
        <end position="1875"/>
    </location>
</feature>
<evidence type="ECO:0000256" key="11">
    <source>
        <dbReference type="ARBA" id="ARBA00023180"/>
    </source>
</evidence>
<feature type="domain" description="Cadherin" evidence="14">
    <location>
        <begin position="1159"/>
        <end position="1263"/>
    </location>
</feature>
<dbReference type="InterPro" id="IPR020894">
    <property type="entry name" value="Cadherin_CS"/>
</dbReference>
<evidence type="ECO:0000256" key="9">
    <source>
        <dbReference type="ARBA" id="ARBA00022989"/>
    </source>
</evidence>
<feature type="domain" description="Cadherin" evidence="14">
    <location>
        <begin position="3063"/>
        <end position="3167"/>
    </location>
</feature>
<dbReference type="InterPro" id="IPR015919">
    <property type="entry name" value="Cadherin-like_sf"/>
</dbReference>
<keyword evidence="6" id="KW-0677">Repeat</keyword>
<comment type="function">
    <text evidence="1">Potential calcium-dependent cell-adhesion protein. May be involved in the establishment and maintenance of specific neuronal connections in the brain.</text>
</comment>
<dbReference type="FunFam" id="2.60.40.60:FF:000129">
    <property type="entry name" value="protocadherin alpha-C2 isoform X1"/>
    <property type="match status" value="4"/>
</dbReference>
<keyword evidence="3" id="KW-1003">Cell membrane</keyword>
<feature type="domain" description="Cadherin" evidence="14">
    <location>
        <begin position="141"/>
        <end position="249"/>
    </location>
</feature>
<dbReference type="EMBL" id="JAGXEW010000022">
    <property type="protein sequence ID" value="KAK1159356.1"/>
    <property type="molecule type" value="Genomic_DNA"/>
</dbReference>
<feature type="domain" description="Cadherin" evidence="14">
    <location>
        <begin position="1981"/>
        <end position="2085"/>
    </location>
</feature>
<accession>A0AAD8CZ36</accession>
<feature type="domain" description="Cadherin" evidence="14">
    <location>
        <begin position="1876"/>
        <end position="1980"/>
    </location>
</feature>
<feature type="domain" description="Cadherin" evidence="14">
    <location>
        <begin position="3168"/>
        <end position="3277"/>
    </location>
</feature>
<dbReference type="SMART" id="SM00112">
    <property type="entry name" value="CA"/>
    <property type="match status" value="26"/>
</dbReference>
<evidence type="ECO:0000313" key="15">
    <source>
        <dbReference type="EMBL" id="KAK1159356.1"/>
    </source>
</evidence>
<evidence type="ECO:0000256" key="8">
    <source>
        <dbReference type="ARBA" id="ARBA00022889"/>
    </source>
</evidence>
<feature type="transmembrane region" description="Helical" evidence="13">
    <location>
        <begin position="1645"/>
        <end position="1664"/>
    </location>
</feature>
<evidence type="ECO:0000256" key="10">
    <source>
        <dbReference type="ARBA" id="ARBA00023136"/>
    </source>
</evidence>
<dbReference type="Pfam" id="PF00028">
    <property type="entry name" value="Cadherin"/>
    <property type="match status" value="21"/>
</dbReference>
<dbReference type="PANTHER" id="PTHR24028">
    <property type="entry name" value="CADHERIN-87A"/>
    <property type="match status" value="1"/>
</dbReference>
<dbReference type="Pfam" id="PF16492">
    <property type="entry name" value="Cadherin_C_2"/>
    <property type="match status" value="5"/>
</dbReference>
<dbReference type="InterPro" id="IPR013164">
    <property type="entry name" value="Cadherin_N"/>
</dbReference>
<dbReference type="FunFam" id="2.60.40.60:FF:000018">
    <property type="entry name" value="Protocadherin gamma c3"/>
    <property type="match status" value="1"/>
</dbReference>
<feature type="domain" description="Cadherin" evidence="14">
    <location>
        <begin position="250"/>
        <end position="354"/>
    </location>
</feature>
<feature type="domain" description="Cadherin" evidence="14">
    <location>
        <begin position="41"/>
        <end position="140"/>
    </location>
</feature>
<dbReference type="PRINTS" id="PR00205">
    <property type="entry name" value="CADHERIN"/>
</dbReference>
<evidence type="ECO:0000256" key="7">
    <source>
        <dbReference type="ARBA" id="ARBA00022837"/>
    </source>
</evidence>
<dbReference type="Pfam" id="PF08266">
    <property type="entry name" value="Cadherin_2"/>
    <property type="match status" value="4"/>
</dbReference>
<dbReference type="GO" id="GO:0005886">
    <property type="term" value="C:plasma membrane"/>
    <property type="evidence" value="ECO:0007669"/>
    <property type="project" value="UniProtKB-SubCell"/>
</dbReference>
<comment type="subcellular location">
    <subcellularLocation>
        <location evidence="2">Cell membrane</location>
        <topology evidence="2">Single-pass type I membrane protein</topology>
    </subcellularLocation>
</comment>
<keyword evidence="9 13" id="KW-1133">Transmembrane helix</keyword>
<feature type="domain" description="Cadherin" evidence="14">
    <location>
        <begin position="2849"/>
        <end position="2957"/>
    </location>
</feature>
<reference evidence="15" key="1">
    <citation type="submission" date="2022-02" db="EMBL/GenBank/DDBJ databases">
        <title>Atlantic sturgeon de novo genome assembly.</title>
        <authorList>
            <person name="Stock M."/>
            <person name="Klopp C."/>
            <person name="Guiguen Y."/>
            <person name="Cabau C."/>
            <person name="Parinello H."/>
            <person name="Santidrian Yebra-Pimentel E."/>
            <person name="Kuhl H."/>
            <person name="Dirks R.P."/>
            <person name="Guessner J."/>
            <person name="Wuertz S."/>
            <person name="Du K."/>
            <person name="Schartl M."/>
        </authorList>
    </citation>
    <scope>NUCLEOTIDE SEQUENCE</scope>
    <source>
        <strain evidence="15">STURGEONOMICS-FGT-2020</strain>
        <tissue evidence="15">Whole blood</tissue>
    </source>
</reference>
<proteinExistence type="predicted"/>
<gene>
    <name evidence="15" type="ORF">AOXY_G22021</name>
</gene>